<gene>
    <name evidence="2" type="ORF">M9Y10_034041</name>
</gene>
<feature type="coiled-coil region" evidence="1">
    <location>
        <begin position="125"/>
        <end position="159"/>
    </location>
</feature>
<organism evidence="2 3">
    <name type="scientific">Tritrichomonas musculus</name>
    <dbReference type="NCBI Taxonomy" id="1915356"/>
    <lineage>
        <taxon>Eukaryota</taxon>
        <taxon>Metamonada</taxon>
        <taxon>Parabasalia</taxon>
        <taxon>Tritrichomonadida</taxon>
        <taxon>Tritrichomonadidae</taxon>
        <taxon>Tritrichomonas</taxon>
    </lineage>
</organism>
<evidence type="ECO:0000313" key="2">
    <source>
        <dbReference type="EMBL" id="KAK8889295.1"/>
    </source>
</evidence>
<dbReference type="Proteomes" id="UP001470230">
    <property type="component" value="Unassembled WGS sequence"/>
</dbReference>
<proteinExistence type="predicted"/>
<accession>A0ABR2KGY4</accession>
<keyword evidence="3" id="KW-1185">Reference proteome</keyword>
<feature type="coiled-coil region" evidence="1">
    <location>
        <begin position="8"/>
        <end position="35"/>
    </location>
</feature>
<protein>
    <submittedName>
        <fullName evidence="2">Uncharacterized protein</fullName>
    </submittedName>
</protein>
<keyword evidence="1" id="KW-0175">Coiled coil</keyword>
<evidence type="ECO:0000313" key="3">
    <source>
        <dbReference type="Proteomes" id="UP001470230"/>
    </source>
</evidence>
<dbReference type="EMBL" id="JAPFFF010000005">
    <property type="protein sequence ID" value="KAK8889295.1"/>
    <property type="molecule type" value="Genomic_DNA"/>
</dbReference>
<comment type="caution">
    <text evidence="2">The sequence shown here is derived from an EMBL/GenBank/DDBJ whole genome shotgun (WGS) entry which is preliminary data.</text>
</comment>
<reference evidence="2 3" key="1">
    <citation type="submission" date="2024-04" db="EMBL/GenBank/DDBJ databases">
        <title>Tritrichomonas musculus Genome.</title>
        <authorList>
            <person name="Alves-Ferreira E."/>
            <person name="Grigg M."/>
            <person name="Lorenzi H."/>
            <person name="Galac M."/>
        </authorList>
    </citation>
    <scope>NUCLEOTIDE SEQUENCE [LARGE SCALE GENOMIC DNA]</scope>
    <source>
        <strain evidence="2 3">EAF2021</strain>
    </source>
</reference>
<name>A0ABR2KGY4_9EUKA</name>
<sequence>MEEDESLIESMKLALQAQEEIKQQLLKEIASLEASTQGPRLTEKSLKFYKSSLDHDLKEKKLLTDQITKFKSSILPEVQQQYDRIHQKRVSLEEHISVLQKLRDESLITDISDPNKRSSAISTFQSNLQSEIQSLSNEEKELQEKTAKAKTELHVLQEQYLNSQRESAKKIWEDELANEMGNNKAHFVRRRSLTVSMMRKNQHPLALISKKGTNEMPVKRKFNEL</sequence>
<evidence type="ECO:0000256" key="1">
    <source>
        <dbReference type="SAM" id="Coils"/>
    </source>
</evidence>